<evidence type="ECO:0000256" key="7">
    <source>
        <dbReference type="ARBA" id="ARBA00022692"/>
    </source>
</evidence>
<evidence type="ECO:0000256" key="5">
    <source>
        <dbReference type="ARBA" id="ARBA00022519"/>
    </source>
</evidence>
<feature type="transmembrane region" description="Helical" evidence="14">
    <location>
        <begin position="276"/>
        <end position="293"/>
    </location>
</feature>
<dbReference type="GO" id="GO:0005886">
    <property type="term" value="C:plasma membrane"/>
    <property type="evidence" value="ECO:0007669"/>
    <property type="project" value="UniProtKB-SubCell"/>
</dbReference>
<protein>
    <recommendedName>
        <fullName evidence="12">Trk system potassium uptake protein</fullName>
    </recommendedName>
</protein>
<evidence type="ECO:0000256" key="4">
    <source>
        <dbReference type="ARBA" id="ARBA00022475"/>
    </source>
</evidence>
<comment type="similarity">
    <text evidence="2 12">Belongs to the TrkH potassium transport family.</text>
</comment>
<feature type="transmembrane region" description="Helical" evidence="14">
    <location>
        <begin position="458"/>
        <end position="482"/>
    </location>
</feature>
<evidence type="ECO:0000256" key="14">
    <source>
        <dbReference type="SAM" id="Phobius"/>
    </source>
</evidence>
<dbReference type="PANTHER" id="PTHR32024:SF2">
    <property type="entry name" value="TRK SYSTEM POTASSIUM UPTAKE PROTEIN TRKG-RELATED"/>
    <property type="match status" value="1"/>
</dbReference>
<comment type="subcellular location">
    <subcellularLocation>
        <location evidence="1 12">Cell inner membrane</location>
        <topology evidence="1 12">Multi-pass membrane protein</topology>
    </subcellularLocation>
</comment>
<evidence type="ECO:0000256" key="3">
    <source>
        <dbReference type="ARBA" id="ARBA00022448"/>
    </source>
</evidence>
<feature type="binding site" evidence="13">
    <location>
        <position position="434"/>
    </location>
    <ligand>
        <name>K(+)</name>
        <dbReference type="ChEBI" id="CHEBI:29103"/>
    </ligand>
</feature>
<keyword evidence="8 12" id="KW-0630">Potassium</keyword>
<comment type="function">
    <text evidence="12">Low-affinity potassium transport system. Interacts with Trk system potassium uptake protein TrkA.</text>
</comment>
<feature type="binding site" evidence="13">
    <location>
        <position position="220"/>
    </location>
    <ligand>
        <name>K(+)</name>
        <dbReference type="ChEBI" id="CHEBI:29103"/>
    </ligand>
</feature>
<reference evidence="15" key="1">
    <citation type="submission" date="2022-10" db="EMBL/GenBank/DDBJ databases">
        <authorList>
            <person name="Boutroux M."/>
        </authorList>
    </citation>
    <scope>NUCLEOTIDE SEQUENCE</scope>
    <source>
        <strain evidence="15">51.81</strain>
    </source>
</reference>
<keyword evidence="6 12" id="KW-0633">Potassium transport</keyword>
<evidence type="ECO:0000256" key="6">
    <source>
        <dbReference type="ARBA" id="ARBA00022538"/>
    </source>
</evidence>
<proteinExistence type="inferred from homology"/>
<keyword evidence="7 14" id="KW-0812">Transmembrane</keyword>
<feature type="binding site" evidence="13">
    <location>
        <position position="221"/>
    </location>
    <ligand>
        <name>K(+)</name>
        <dbReference type="ChEBI" id="CHEBI:29103"/>
    </ligand>
</feature>
<feature type="transmembrane region" description="Helical" evidence="14">
    <location>
        <begin position="71"/>
        <end position="93"/>
    </location>
</feature>
<evidence type="ECO:0000256" key="9">
    <source>
        <dbReference type="ARBA" id="ARBA00022989"/>
    </source>
</evidence>
<reference evidence="16" key="2">
    <citation type="submission" date="2024-02" db="EMBL/GenBank/DDBJ databases">
        <title>Neisseria leonii sp. nov.</title>
        <authorList>
            <person name="Boutroux M."/>
            <person name="Favre-Rochex S."/>
            <person name="Gorgette O."/>
            <person name="Touak G."/>
            <person name="Muhle E."/>
            <person name="Chesneau O."/>
            <person name="Clermont D."/>
            <person name="Rahi P."/>
        </authorList>
    </citation>
    <scope>NUCLEOTIDE SEQUENCE</scope>
    <source>
        <strain evidence="16">51.81</strain>
    </source>
</reference>
<evidence type="ECO:0000256" key="11">
    <source>
        <dbReference type="ARBA" id="ARBA00023136"/>
    </source>
</evidence>
<dbReference type="InterPro" id="IPR004772">
    <property type="entry name" value="TrkH"/>
</dbReference>
<dbReference type="RefSeq" id="WP_274570840.1">
    <property type="nucleotide sequence ID" value="NZ_CP145606.1"/>
</dbReference>
<keyword evidence="11 12" id="KW-0472">Membrane</keyword>
<feature type="binding site" evidence="13">
    <location>
        <position position="112"/>
    </location>
    <ligand>
        <name>K(+)</name>
        <dbReference type="ChEBI" id="CHEBI:29103"/>
    </ligand>
</feature>
<keyword evidence="17" id="KW-1185">Reference proteome</keyword>
<dbReference type="PANTHER" id="PTHR32024">
    <property type="entry name" value="TRK SYSTEM POTASSIUM UPTAKE PROTEIN TRKG-RELATED"/>
    <property type="match status" value="1"/>
</dbReference>
<organism evidence="15">
    <name type="scientific">Neisseria leonii</name>
    <dbReference type="NCBI Taxonomy" id="2995413"/>
    <lineage>
        <taxon>Bacteria</taxon>
        <taxon>Pseudomonadati</taxon>
        <taxon>Pseudomonadota</taxon>
        <taxon>Betaproteobacteria</taxon>
        <taxon>Neisseriales</taxon>
        <taxon>Neisseriaceae</taxon>
        <taxon>Neisseria</taxon>
    </lineage>
</organism>
<evidence type="ECO:0000256" key="13">
    <source>
        <dbReference type="PIRSR" id="PIRSR006247-1"/>
    </source>
</evidence>
<dbReference type="Proteomes" id="UP001149607">
    <property type="component" value="Chromosome"/>
</dbReference>
<dbReference type="EMBL" id="JAPQFL010000002">
    <property type="protein sequence ID" value="MDD9327516.1"/>
    <property type="molecule type" value="Genomic_DNA"/>
</dbReference>
<dbReference type="Pfam" id="PF02386">
    <property type="entry name" value="TrkH"/>
    <property type="match status" value="1"/>
</dbReference>
<sequence>MHKIIPIIHVLAKLGILYALVMLVPTLVSFIYRDDAFSAFAATAAATFAGSLITALLTARHERELRPRDGFTLVVMLWLGFAAISSLPLYVYFPNISYTDAFFEAVSGLTTTGATVITGLDTLAPSLNFWRHMMNWLGGMGIIVLAVAILPMLGVGGTQLFKAEIPGIDKDSKMAPRISQTAKRLWLIYLAFTAATCLALKAAGMSWFDAVCHAMSTFALGGFSTHDNSIAFFDSPAIEAVITAATVLAAANFAAHFTAWREKSLKPYWRHEEVRTMLLFLAASIAVCTLYLWQTGYYPLPDALRYTAFNLTSIGLANGFANADFGSWPLIVSLWMFFLANILANTGSMGGGIKLARAIVLARFSLREMLLLLHPNAVHNVKINRRSVSERTAMAVMAFVFVYFMTVVVFTLALLASGLDFITALSATLACITNAGPGLGMVGPAYSYAELSGLQKWLCTAVMLLGRLEIFTVFILLTPAYWRK</sequence>
<feature type="transmembrane region" description="Helical" evidence="14">
    <location>
        <begin position="136"/>
        <end position="155"/>
    </location>
</feature>
<keyword evidence="10 12" id="KW-0406">Ion transport</keyword>
<evidence type="ECO:0000256" key="12">
    <source>
        <dbReference type="PIRNR" id="PIRNR006247"/>
    </source>
</evidence>
<feature type="transmembrane region" description="Helical" evidence="14">
    <location>
        <begin position="186"/>
        <end position="208"/>
    </location>
</feature>
<evidence type="ECO:0000313" key="16">
    <source>
        <dbReference type="EMBL" id="WWY02680.1"/>
    </source>
</evidence>
<dbReference type="AlphaFoldDB" id="A0A9X4E148"/>
<evidence type="ECO:0000256" key="8">
    <source>
        <dbReference type="ARBA" id="ARBA00022958"/>
    </source>
</evidence>
<feature type="binding site" evidence="13">
    <location>
        <position position="111"/>
    </location>
    <ligand>
        <name>K(+)</name>
        <dbReference type="ChEBI" id="CHEBI:29103"/>
    </ligand>
</feature>
<accession>A0A9X4E148</accession>
<feature type="transmembrane region" description="Helical" evidence="14">
    <location>
        <begin position="237"/>
        <end position="255"/>
    </location>
</feature>
<evidence type="ECO:0000256" key="1">
    <source>
        <dbReference type="ARBA" id="ARBA00004429"/>
    </source>
</evidence>
<feature type="transmembrane region" description="Helical" evidence="14">
    <location>
        <begin position="325"/>
        <end position="344"/>
    </location>
</feature>
<evidence type="ECO:0000256" key="10">
    <source>
        <dbReference type="ARBA" id="ARBA00023065"/>
    </source>
</evidence>
<keyword evidence="4 12" id="KW-1003">Cell membrane</keyword>
<feature type="transmembrane region" description="Helical" evidence="14">
    <location>
        <begin position="421"/>
        <end position="446"/>
    </location>
</feature>
<evidence type="ECO:0000313" key="17">
    <source>
        <dbReference type="Proteomes" id="UP001149607"/>
    </source>
</evidence>
<name>A0A9X4E148_9NEIS</name>
<keyword evidence="9 14" id="KW-1133">Transmembrane helix</keyword>
<keyword evidence="5 12" id="KW-0997">Cell inner membrane</keyword>
<gene>
    <name evidence="15" type="ORF">ORY91_000921</name>
    <name evidence="16" type="ORF">V9W64_08225</name>
</gene>
<evidence type="ECO:0000313" key="15">
    <source>
        <dbReference type="EMBL" id="MDD9327516.1"/>
    </source>
</evidence>
<dbReference type="GO" id="GO:0015379">
    <property type="term" value="F:potassium:chloride symporter activity"/>
    <property type="evidence" value="ECO:0007669"/>
    <property type="project" value="InterPro"/>
</dbReference>
<keyword evidence="3 12" id="KW-0813">Transport</keyword>
<dbReference type="GO" id="GO:0046872">
    <property type="term" value="F:metal ion binding"/>
    <property type="evidence" value="ECO:0007669"/>
    <property type="project" value="UniProtKB-KW"/>
</dbReference>
<keyword evidence="13" id="KW-0479">Metal-binding</keyword>
<feature type="transmembrane region" description="Helical" evidence="14">
    <location>
        <begin position="12"/>
        <end position="32"/>
    </location>
</feature>
<feature type="transmembrane region" description="Helical" evidence="14">
    <location>
        <begin position="392"/>
        <end position="415"/>
    </location>
</feature>
<dbReference type="InterPro" id="IPR003445">
    <property type="entry name" value="Cat_transpt"/>
</dbReference>
<feature type="transmembrane region" description="Helical" evidence="14">
    <location>
        <begin position="38"/>
        <end position="59"/>
    </location>
</feature>
<dbReference type="PIRSF" id="PIRSF006247">
    <property type="entry name" value="TrkH"/>
    <property type="match status" value="1"/>
</dbReference>
<dbReference type="EMBL" id="CP146598">
    <property type="protein sequence ID" value="WWY02680.1"/>
    <property type="molecule type" value="Genomic_DNA"/>
</dbReference>
<evidence type="ECO:0000256" key="2">
    <source>
        <dbReference type="ARBA" id="ARBA00009137"/>
    </source>
</evidence>